<dbReference type="AlphaFoldDB" id="A0AAV1DK97"/>
<dbReference type="PANTHER" id="PTHR12299:SF17">
    <property type="entry name" value="AT19571P-RELATED"/>
    <property type="match status" value="1"/>
</dbReference>
<evidence type="ECO:0000313" key="2">
    <source>
        <dbReference type="EMBL" id="CAI9107338.1"/>
    </source>
</evidence>
<dbReference type="InterPro" id="IPR039764">
    <property type="entry name" value="HABP4/SERBP1-like"/>
</dbReference>
<feature type="compositionally biased region" description="Basic and acidic residues" evidence="1">
    <location>
        <begin position="225"/>
        <end position="238"/>
    </location>
</feature>
<feature type="region of interest" description="Disordered" evidence="1">
    <location>
        <begin position="30"/>
        <end position="263"/>
    </location>
</feature>
<keyword evidence="3" id="KW-1185">Reference proteome</keyword>
<sequence>MASNVKNPFALLDAVGDDDSELTLLAADSSKLLRSPAAKSSPSQGTPLSQPQHDGRQRGRGIPGGQQNGLLKIHEGGKSQDERNGYRRHNEQGYQPRVASNGQGHSNGRSEGYNQYDRRDNGSQQQNIGSNGYRKNSIHEQNWADSLKPSRSEQRGSRSYNQYDQRAYGHQQQNIGSNGPNGYRKNSIDQQNNADNVKPRRNSSGTEHNGHVQGERQIVGGRKTGSNEDNQHESKLVDGDSGSSQERVTENKSDQEEWQEVKRGWRKSINEGIQHESISEGIQNGINLVKGDSGSSQEKFTPNRFYGEDSNKTGNQRFDSSLERRNNRGGNRGNWSHKSRSFDRRGNGEVNTPNIETGQSANMERKKRAVEMKEAEPKENQVDSPLKSGAKDQMEESKLMTLRQYEEQLFAKTVALEALKTEERKVTMDKEFESMKLVGRKKEVTGLENSNSEKEKPKKEVKLNKDKKLGKVPVSIEEFKRNMFRGYHDGGRRGVRAENGSAGRAIPAREDRGRRRGVPAENGRAIPATENEARRDVPAENGSKGKENPAPPHPTPHRSPPPPDVMDSSQFPVLKSSVKEVA</sequence>
<feature type="compositionally biased region" description="Basic and acidic residues" evidence="1">
    <location>
        <begin position="531"/>
        <end position="547"/>
    </location>
</feature>
<feature type="compositionally biased region" description="Basic and acidic residues" evidence="1">
    <location>
        <begin position="439"/>
        <end position="469"/>
    </location>
</feature>
<reference evidence="2" key="1">
    <citation type="submission" date="2023-03" db="EMBL/GenBank/DDBJ databases">
        <authorList>
            <person name="Julca I."/>
        </authorList>
    </citation>
    <scope>NUCLEOTIDE SEQUENCE</scope>
</reference>
<organism evidence="2 3">
    <name type="scientific">Oldenlandia corymbosa var. corymbosa</name>
    <dbReference type="NCBI Taxonomy" id="529605"/>
    <lineage>
        <taxon>Eukaryota</taxon>
        <taxon>Viridiplantae</taxon>
        <taxon>Streptophyta</taxon>
        <taxon>Embryophyta</taxon>
        <taxon>Tracheophyta</taxon>
        <taxon>Spermatophyta</taxon>
        <taxon>Magnoliopsida</taxon>
        <taxon>eudicotyledons</taxon>
        <taxon>Gunneridae</taxon>
        <taxon>Pentapetalae</taxon>
        <taxon>asterids</taxon>
        <taxon>lamiids</taxon>
        <taxon>Gentianales</taxon>
        <taxon>Rubiaceae</taxon>
        <taxon>Rubioideae</taxon>
        <taxon>Spermacoceae</taxon>
        <taxon>Hedyotis-Oldenlandia complex</taxon>
        <taxon>Oldenlandia</taxon>
    </lineage>
</organism>
<feature type="compositionally biased region" description="Polar residues" evidence="1">
    <location>
        <begin position="157"/>
        <end position="180"/>
    </location>
</feature>
<feature type="compositionally biased region" description="Polar residues" evidence="1">
    <location>
        <begin position="98"/>
        <end position="113"/>
    </location>
</feature>
<feature type="region of interest" description="Disordered" evidence="1">
    <location>
        <begin position="439"/>
        <end position="582"/>
    </location>
</feature>
<accession>A0AAV1DK97</accession>
<feature type="compositionally biased region" description="Basic and acidic residues" evidence="1">
    <location>
        <begin position="72"/>
        <end position="91"/>
    </location>
</feature>
<proteinExistence type="predicted"/>
<protein>
    <submittedName>
        <fullName evidence="2">OLC1v1006666C1</fullName>
    </submittedName>
</protein>
<dbReference type="GO" id="GO:0005737">
    <property type="term" value="C:cytoplasm"/>
    <property type="evidence" value="ECO:0007669"/>
    <property type="project" value="TreeGrafter"/>
</dbReference>
<feature type="region of interest" description="Disordered" evidence="1">
    <location>
        <begin position="275"/>
        <end position="395"/>
    </location>
</feature>
<evidence type="ECO:0000256" key="1">
    <source>
        <dbReference type="SAM" id="MobiDB-lite"/>
    </source>
</evidence>
<dbReference type="GO" id="GO:0003723">
    <property type="term" value="F:RNA binding"/>
    <property type="evidence" value="ECO:0007669"/>
    <property type="project" value="InterPro"/>
</dbReference>
<feature type="compositionally biased region" description="Basic and acidic residues" evidence="1">
    <location>
        <begin position="247"/>
        <end position="263"/>
    </location>
</feature>
<dbReference type="Proteomes" id="UP001161247">
    <property type="component" value="Chromosome 5"/>
</dbReference>
<dbReference type="GO" id="GO:0005634">
    <property type="term" value="C:nucleus"/>
    <property type="evidence" value="ECO:0007669"/>
    <property type="project" value="TreeGrafter"/>
</dbReference>
<feature type="compositionally biased region" description="Basic and acidic residues" evidence="1">
    <location>
        <begin position="369"/>
        <end position="381"/>
    </location>
</feature>
<feature type="compositionally biased region" description="Polar residues" evidence="1">
    <location>
        <begin position="38"/>
        <end position="52"/>
    </location>
</feature>
<gene>
    <name evidence="2" type="ORF">OLC1_LOCUS15680</name>
</gene>
<feature type="compositionally biased region" description="Polar residues" evidence="1">
    <location>
        <begin position="122"/>
        <end position="144"/>
    </location>
</feature>
<evidence type="ECO:0000313" key="3">
    <source>
        <dbReference type="Proteomes" id="UP001161247"/>
    </source>
</evidence>
<feature type="compositionally biased region" description="Polar residues" evidence="1">
    <location>
        <begin position="349"/>
        <end position="362"/>
    </location>
</feature>
<feature type="compositionally biased region" description="Basic and acidic residues" evidence="1">
    <location>
        <begin position="477"/>
        <end position="496"/>
    </location>
</feature>
<feature type="compositionally biased region" description="Pro residues" evidence="1">
    <location>
        <begin position="549"/>
        <end position="564"/>
    </location>
</feature>
<dbReference type="EMBL" id="OX459122">
    <property type="protein sequence ID" value="CAI9107338.1"/>
    <property type="molecule type" value="Genomic_DNA"/>
</dbReference>
<name>A0AAV1DK97_OLDCO</name>
<dbReference type="PANTHER" id="PTHR12299">
    <property type="entry name" value="HYALURONIC ACID-BINDING PROTEIN 4"/>
    <property type="match status" value="1"/>
</dbReference>